<proteinExistence type="inferred from homology"/>
<dbReference type="InterPro" id="IPR027417">
    <property type="entry name" value="P-loop_NTPase"/>
</dbReference>
<evidence type="ECO:0000256" key="2">
    <source>
        <dbReference type="ARBA" id="ARBA00018143"/>
    </source>
</evidence>
<organism evidence="11 12">
    <name type="scientific">Candidatus Methanobinarius endosymbioticus</name>
    <dbReference type="NCBI Taxonomy" id="2006182"/>
    <lineage>
        <taxon>Archaea</taxon>
        <taxon>Methanobacteriati</taxon>
        <taxon>Methanobacteriota</taxon>
        <taxon>Methanomada group</taxon>
        <taxon>Methanobacteria</taxon>
        <taxon>Methanobacteriales</taxon>
        <taxon>Methanobacteriaceae</taxon>
        <taxon>Candidatus Methanobinarius</taxon>
    </lineage>
</organism>
<gene>
    <name evidence="9 11" type="primary">radB</name>
    <name evidence="11" type="ORF">ALNOE001_09680</name>
</gene>
<dbReference type="GO" id="GO:0140664">
    <property type="term" value="F:ATP-dependent DNA damage sensor activity"/>
    <property type="evidence" value="ECO:0007669"/>
    <property type="project" value="InterPro"/>
</dbReference>
<evidence type="ECO:0000259" key="10">
    <source>
        <dbReference type="PROSITE" id="PS50162"/>
    </source>
</evidence>
<dbReference type="EMBL" id="NIZT01000025">
    <property type="protein sequence ID" value="RBQ23389.1"/>
    <property type="molecule type" value="Genomic_DNA"/>
</dbReference>
<feature type="domain" description="RecA family profile 1" evidence="10">
    <location>
        <begin position="8"/>
        <end position="169"/>
    </location>
</feature>
<reference evidence="11 12" key="1">
    <citation type="submission" date="2018-06" db="EMBL/GenBank/DDBJ databases">
        <title>Genomic insight into two independent archaeal endosymbiosis events.</title>
        <authorList>
            <person name="Lind A.E."/>
            <person name="Lewis W.H."/>
            <person name="Spang A."/>
            <person name="Guy L."/>
            <person name="Embley M.T."/>
            <person name="Ettema T.J.G."/>
        </authorList>
    </citation>
    <scope>NUCLEOTIDE SEQUENCE [LARGE SCALE GENOMIC DNA]</scope>
    <source>
        <strain evidence="11">NOE</strain>
    </source>
</reference>
<keyword evidence="4 9" id="KW-0227">DNA damage</keyword>
<evidence type="ECO:0000256" key="5">
    <source>
        <dbReference type="ARBA" id="ARBA00022840"/>
    </source>
</evidence>
<evidence type="ECO:0000313" key="11">
    <source>
        <dbReference type="EMBL" id="RBQ23389.1"/>
    </source>
</evidence>
<protein>
    <recommendedName>
        <fullName evidence="2 9">DNA repair and recombination protein RadB</fullName>
    </recommendedName>
</protein>
<dbReference type="GO" id="GO:0006281">
    <property type="term" value="P:DNA repair"/>
    <property type="evidence" value="ECO:0007669"/>
    <property type="project" value="UniProtKB-UniRule"/>
</dbReference>
<dbReference type="PIRSF" id="PIRSF003336">
    <property type="entry name" value="RadB"/>
    <property type="match status" value="1"/>
</dbReference>
<dbReference type="NCBIfam" id="TIGR02237">
    <property type="entry name" value="recomb_radB"/>
    <property type="match status" value="1"/>
</dbReference>
<dbReference type="Gene3D" id="3.40.50.300">
    <property type="entry name" value="P-loop containing nucleotide triphosphate hydrolases"/>
    <property type="match status" value="1"/>
</dbReference>
<evidence type="ECO:0000256" key="1">
    <source>
        <dbReference type="ARBA" id="ARBA00006876"/>
    </source>
</evidence>
<dbReference type="Pfam" id="PF08423">
    <property type="entry name" value="Rad51"/>
    <property type="match status" value="1"/>
</dbReference>
<evidence type="ECO:0000256" key="9">
    <source>
        <dbReference type="HAMAP-Rule" id="MF_00350"/>
    </source>
</evidence>
<comment type="function">
    <text evidence="8 9">Involved in DNA repair and in homologous recombination. May regulate the cleavage reactions of the branch-structured DNA. Has a very weak ATPase activity that is not stimulated by DNA. Binds DNA but does not promote DNA strands exchange.</text>
</comment>
<keyword evidence="6 9" id="KW-0238">DNA-binding</keyword>
<accession>A0A366MD15</accession>
<dbReference type="AlphaFoldDB" id="A0A366MD15"/>
<dbReference type="GO" id="GO:0003684">
    <property type="term" value="F:damaged DNA binding"/>
    <property type="evidence" value="ECO:0007669"/>
    <property type="project" value="UniProtKB-UniRule"/>
</dbReference>
<dbReference type="PANTHER" id="PTHR22942:SF47">
    <property type="entry name" value="DNA REPAIR AND RECOMBINATION PROTEIN RADB"/>
    <property type="match status" value="1"/>
</dbReference>
<dbReference type="InterPro" id="IPR013632">
    <property type="entry name" value="Rad51_C"/>
</dbReference>
<keyword evidence="7 9" id="KW-0233">DNA recombination</keyword>
<sequence>MKTLFNLKNPSKIKTNSSLDLILGGGIEKGNITQFYGPPGSGKTNISLSLAVQVAREGKKVIYIDTEGGISIDRIKQLAQDDFSEIANNIIIFEPNSLDEQTEDLRKIESWLSSNVDDVDLIILDSAVALYRLNERKSKALNKELGVQMWILSKLSRKYNVAVVINNQIYSTFEDEKPISVKPVGGTILMYWSKAILELSKSEIDGQRVATLKRHKTIAEGKNTNFTINNLGIK</sequence>
<dbReference type="SMART" id="SM00382">
    <property type="entry name" value="AAA"/>
    <property type="match status" value="1"/>
</dbReference>
<evidence type="ECO:0000256" key="7">
    <source>
        <dbReference type="ARBA" id="ARBA00023172"/>
    </source>
</evidence>
<dbReference type="GO" id="GO:0006310">
    <property type="term" value="P:DNA recombination"/>
    <property type="evidence" value="ECO:0007669"/>
    <property type="project" value="UniProtKB-UniRule"/>
</dbReference>
<comment type="caution">
    <text evidence="11">The sequence shown here is derived from an EMBL/GenBank/DDBJ whole genome shotgun (WGS) entry which is preliminary data.</text>
</comment>
<evidence type="ECO:0000256" key="4">
    <source>
        <dbReference type="ARBA" id="ARBA00022763"/>
    </source>
</evidence>
<dbReference type="GO" id="GO:0005524">
    <property type="term" value="F:ATP binding"/>
    <property type="evidence" value="ECO:0007669"/>
    <property type="project" value="UniProtKB-UniRule"/>
</dbReference>
<keyword evidence="5 9" id="KW-0067">ATP-binding</keyword>
<evidence type="ECO:0000256" key="6">
    <source>
        <dbReference type="ARBA" id="ARBA00023125"/>
    </source>
</evidence>
<dbReference type="HAMAP" id="MF_00350">
    <property type="entry name" value="RadB"/>
    <property type="match status" value="1"/>
</dbReference>
<evidence type="ECO:0000256" key="8">
    <source>
        <dbReference type="ARBA" id="ARBA00024641"/>
    </source>
</evidence>
<dbReference type="InterPro" id="IPR003593">
    <property type="entry name" value="AAA+_ATPase"/>
</dbReference>
<dbReference type="SUPFAM" id="SSF52540">
    <property type="entry name" value="P-loop containing nucleoside triphosphate hydrolases"/>
    <property type="match status" value="1"/>
</dbReference>
<name>A0A366MD15_9EURY</name>
<evidence type="ECO:0000256" key="3">
    <source>
        <dbReference type="ARBA" id="ARBA00022741"/>
    </source>
</evidence>
<evidence type="ECO:0000313" key="12">
    <source>
        <dbReference type="Proteomes" id="UP000253099"/>
    </source>
</evidence>
<dbReference type="Proteomes" id="UP000253099">
    <property type="component" value="Unassembled WGS sequence"/>
</dbReference>
<dbReference type="InterPro" id="IPR020588">
    <property type="entry name" value="RecA_ATP-bd"/>
</dbReference>
<dbReference type="PROSITE" id="PS50162">
    <property type="entry name" value="RECA_2"/>
    <property type="match status" value="1"/>
</dbReference>
<dbReference type="PANTHER" id="PTHR22942">
    <property type="entry name" value="RECA/RAD51/RADA DNA STRAND-PAIRING FAMILY MEMBER"/>
    <property type="match status" value="1"/>
</dbReference>
<keyword evidence="3 9" id="KW-0547">Nucleotide-binding</keyword>
<dbReference type="PRINTS" id="PR01874">
    <property type="entry name" value="DNAREPAIRADA"/>
</dbReference>
<keyword evidence="12" id="KW-1185">Reference proteome</keyword>
<dbReference type="InterPro" id="IPR011939">
    <property type="entry name" value="DNA_repair_and_recomb_RadB"/>
</dbReference>
<comment type="similarity">
    <text evidence="1 9">Belongs to the eukaryotic RecA-like protein family. RadB subfamily.</text>
</comment>